<sequence>MHLCDAGGLIVEGVRKRDIADPASVVALGHVFARMGETLLYRGKPVARAGKIDPMTARGVHDYLLIDADGHMLLRGVYRKTIPGIDPSGLRFLNSAFAYDGQRVYGLSADAFAACDEINYHRAIIDGRYAITMGDDRFTFYNKTLTRSARQSAIDVSSFDADARSPDQKEF</sequence>
<evidence type="ECO:0000313" key="2">
    <source>
        <dbReference type="Proteomes" id="UP000237447"/>
    </source>
</evidence>
<evidence type="ECO:0008006" key="3">
    <source>
        <dbReference type="Google" id="ProtNLM"/>
    </source>
</evidence>
<reference evidence="1 2" key="1">
    <citation type="journal article" date="2018" name="Syst. Appl. Microbiol.">
        <title>Agrobacterium rosae sp. nov., isolated from galls on different agricultural crops.</title>
        <authorList>
            <person name="Kuzmanovic N."/>
            <person name="Pulawska J."/>
            <person name="Smalla K."/>
            <person name="Nesme X."/>
        </authorList>
    </citation>
    <scope>NUCLEOTIDE SEQUENCE [LARGE SCALE GENOMIC DNA]</scope>
    <source>
        <strain evidence="1 2">NCPPB 1650</strain>
    </source>
</reference>
<gene>
    <name evidence="1" type="ORF">CPJ18_10955</name>
</gene>
<dbReference type="AlphaFoldDB" id="A0AAE5VQ28"/>
<name>A0AAE5VQ28_9HYPH</name>
<dbReference type="EMBL" id="NXEJ01000005">
    <property type="protein sequence ID" value="POO51975.1"/>
    <property type="molecule type" value="Genomic_DNA"/>
</dbReference>
<evidence type="ECO:0000313" key="1">
    <source>
        <dbReference type="EMBL" id="POO51975.1"/>
    </source>
</evidence>
<protein>
    <recommendedName>
        <fullName evidence="3">DKNYY family protein</fullName>
    </recommendedName>
</protein>
<dbReference type="Proteomes" id="UP000237447">
    <property type="component" value="Unassembled WGS sequence"/>
</dbReference>
<comment type="caution">
    <text evidence="1">The sequence shown here is derived from an EMBL/GenBank/DDBJ whole genome shotgun (WGS) entry which is preliminary data.</text>
</comment>
<proteinExistence type="predicted"/>
<organism evidence="1 2">
    <name type="scientific">Agrobacterium rosae</name>
    <dbReference type="NCBI Taxonomy" id="1972867"/>
    <lineage>
        <taxon>Bacteria</taxon>
        <taxon>Pseudomonadati</taxon>
        <taxon>Pseudomonadota</taxon>
        <taxon>Alphaproteobacteria</taxon>
        <taxon>Hyphomicrobiales</taxon>
        <taxon>Rhizobiaceae</taxon>
        <taxon>Rhizobium/Agrobacterium group</taxon>
        <taxon>Agrobacterium</taxon>
    </lineage>
</organism>
<accession>A0AAE5VQ28</accession>